<dbReference type="InterPro" id="IPR028974">
    <property type="entry name" value="TSP_type-3_rpt"/>
</dbReference>
<accession>A0A1F5YFJ7</accession>
<feature type="compositionally biased region" description="Basic and acidic residues" evidence="1">
    <location>
        <begin position="35"/>
        <end position="56"/>
    </location>
</feature>
<dbReference type="Gene3D" id="4.10.1080.10">
    <property type="entry name" value="TSP type-3 repeat"/>
    <property type="match status" value="1"/>
</dbReference>
<dbReference type="EMBL" id="MFIV01000073">
    <property type="protein sequence ID" value="OGF98621.1"/>
    <property type="molecule type" value="Genomic_DNA"/>
</dbReference>
<feature type="compositionally biased region" description="Basic and acidic residues" evidence="1">
    <location>
        <begin position="19"/>
        <end position="28"/>
    </location>
</feature>
<sequence>MLAALGLWAAPLLAQGERSAGRDEKQDGGKVAAEQQKETKEQLAEIKKNQDKEKNESPAAGPAGEGKIFGFMDRDRDGKNDLFQDADGDGINDINGKEYPHNFKFVDKNSDKINDIFVDVDGDGVNDQDVRYIDEDSDGICDNVVDCNKDNVNDITGLRFNRKSLRGYKFGFIKEERNLMMQQFIDENADGIPDARQLGKGPHGMGLRDVFIDRDGDGIDDRREHMQRPGKGMAGGKK</sequence>
<evidence type="ECO:0000313" key="3">
    <source>
        <dbReference type="Proteomes" id="UP000176992"/>
    </source>
</evidence>
<name>A0A1F5YFJ7_9BACT</name>
<reference evidence="2 3" key="1">
    <citation type="journal article" date="2016" name="Nat. Commun.">
        <title>Thousands of microbial genomes shed light on interconnected biogeochemical processes in an aquifer system.</title>
        <authorList>
            <person name="Anantharaman K."/>
            <person name="Brown C.T."/>
            <person name="Hug L.A."/>
            <person name="Sharon I."/>
            <person name="Castelle C.J."/>
            <person name="Probst A.J."/>
            <person name="Thomas B.C."/>
            <person name="Singh A."/>
            <person name="Wilkins M.J."/>
            <person name="Karaoz U."/>
            <person name="Brodie E.L."/>
            <person name="Williams K.H."/>
            <person name="Hubbard S.S."/>
            <person name="Banfield J.F."/>
        </authorList>
    </citation>
    <scope>NUCLEOTIDE SEQUENCE [LARGE SCALE GENOMIC DNA]</scope>
</reference>
<evidence type="ECO:0000256" key="1">
    <source>
        <dbReference type="SAM" id="MobiDB-lite"/>
    </source>
</evidence>
<feature type="region of interest" description="Disordered" evidence="1">
    <location>
        <begin position="13"/>
        <end position="71"/>
    </location>
</feature>
<comment type="caution">
    <text evidence="2">The sequence shown here is derived from an EMBL/GenBank/DDBJ whole genome shotgun (WGS) entry which is preliminary data.</text>
</comment>
<dbReference type="AlphaFoldDB" id="A0A1F5YFJ7"/>
<feature type="compositionally biased region" description="Basic and acidic residues" evidence="1">
    <location>
        <begin position="216"/>
        <end position="227"/>
    </location>
</feature>
<organism evidence="2 3">
    <name type="scientific">Candidatus Glassbacteria bacterium GWA2_58_10</name>
    <dbReference type="NCBI Taxonomy" id="1817865"/>
    <lineage>
        <taxon>Bacteria</taxon>
        <taxon>Candidatus Glassiibacteriota</taxon>
    </lineage>
</organism>
<protein>
    <submittedName>
        <fullName evidence="2">Uncharacterized protein</fullName>
    </submittedName>
</protein>
<dbReference type="Proteomes" id="UP000176992">
    <property type="component" value="Unassembled WGS sequence"/>
</dbReference>
<evidence type="ECO:0000313" key="2">
    <source>
        <dbReference type="EMBL" id="OGF98621.1"/>
    </source>
</evidence>
<proteinExistence type="predicted"/>
<feature type="region of interest" description="Disordered" evidence="1">
    <location>
        <begin position="216"/>
        <end position="238"/>
    </location>
</feature>
<dbReference type="GO" id="GO:0005509">
    <property type="term" value="F:calcium ion binding"/>
    <property type="evidence" value="ECO:0007669"/>
    <property type="project" value="InterPro"/>
</dbReference>
<gene>
    <name evidence="2" type="ORF">A2Z86_12065</name>
</gene>